<reference evidence="2 3" key="1">
    <citation type="submission" date="2020-03" db="EMBL/GenBank/DDBJ databases">
        <title>Sequencing the genomes of 1000 actinobacteria strains.</title>
        <authorList>
            <person name="Klenk H.-P."/>
        </authorList>
    </citation>
    <scope>NUCLEOTIDE SEQUENCE [LARGE SCALE GENOMIC DNA]</scope>
    <source>
        <strain evidence="2 3">DSM 45490</strain>
    </source>
</reference>
<dbReference type="Proteomes" id="UP000555407">
    <property type="component" value="Unassembled WGS sequence"/>
</dbReference>
<evidence type="ECO:0000313" key="2">
    <source>
        <dbReference type="EMBL" id="NIK57776.1"/>
    </source>
</evidence>
<dbReference type="EMBL" id="JAASRO010000001">
    <property type="protein sequence ID" value="NIK57776.1"/>
    <property type="molecule type" value="Genomic_DNA"/>
</dbReference>
<dbReference type="AlphaFoldDB" id="A0A7X5VAR1"/>
<dbReference type="PANTHER" id="PTHR33823">
    <property type="entry name" value="RNA POLYMERASE-BINDING TRANSCRIPTION FACTOR DKSA-RELATED"/>
    <property type="match status" value="1"/>
</dbReference>
<accession>A0A7X5VAR1</accession>
<evidence type="ECO:0000313" key="3">
    <source>
        <dbReference type="Proteomes" id="UP000555407"/>
    </source>
</evidence>
<dbReference type="PANTHER" id="PTHR33823:SF4">
    <property type="entry name" value="GENERAL STRESS PROTEIN 16O"/>
    <property type="match status" value="1"/>
</dbReference>
<name>A0A7X5VAR1_9ACTN</name>
<proteinExistence type="predicted"/>
<protein>
    <submittedName>
        <fullName evidence="2">RNA polymerase-binding transcription factor DksA</fullName>
    </submittedName>
</protein>
<organism evidence="2 3">
    <name type="scientific">Kribbella shirazensis</name>
    <dbReference type="NCBI Taxonomy" id="1105143"/>
    <lineage>
        <taxon>Bacteria</taxon>
        <taxon>Bacillati</taxon>
        <taxon>Actinomycetota</taxon>
        <taxon>Actinomycetes</taxon>
        <taxon>Propionibacteriales</taxon>
        <taxon>Kribbellaceae</taxon>
        <taxon>Kribbella</taxon>
    </lineage>
</organism>
<comment type="caution">
    <text evidence="2">The sequence shown here is derived from an EMBL/GenBank/DDBJ whole genome shotgun (WGS) entry which is preliminary data.</text>
</comment>
<feature type="zinc finger region" description="dksA C4-type" evidence="1">
    <location>
        <begin position="91"/>
        <end position="115"/>
    </location>
</feature>
<dbReference type="Gene3D" id="1.20.120.910">
    <property type="entry name" value="DksA, coiled-coil domain"/>
    <property type="match status" value="1"/>
</dbReference>
<evidence type="ECO:0000256" key="1">
    <source>
        <dbReference type="PROSITE-ProRule" id="PRU00510"/>
    </source>
</evidence>
<keyword evidence="3" id="KW-1185">Reference proteome</keyword>
<gene>
    <name evidence="2" type="ORF">BJY22_003493</name>
</gene>
<sequence>MTSRTNAGLRPEELAVLRALLLEQRAFRREQLAGIRRHANESSGEQAEELPVVEAGARAEVQGHLAVAARLVLADVEAALDRMETGHYGRCRACRATIDLPRLRICPQALHCAECHRLQETTAR</sequence>
<dbReference type="PROSITE" id="PS51128">
    <property type="entry name" value="ZF_DKSA_2"/>
    <property type="match status" value="1"/>
</dbReference>
<dbReference type="RefSeq" id="WP_202891159.1">
    <property type="nucleotide sequence ID" value="NZ_JAASRO010000001.1"/>
</dbReference>